<dbReference type="EMBL" id="KB097571">
    <property type="protein sequence ID" value="ESN94496.1"/>
    <property type="molecule type" value="Genomic_DNA"/>
</dbReference>
<dbReference type="HOGENOM" id="CLU_1951124_0_0_1"/>
<dbReference type="Proteomes" id="UP000015101">
    <property type="component" value="Unassembled WGS sequence"/>
</dbReference>
<dbReference type="GeneID" id="20200511"/>
<sequence length="129" mass="15024">MIYNYFASNFGTINNKIKSDGGTKTSIKLLKKELKQLKFLGRNNHHFGNQIKSVSKTLRSKLSSSKSSDSTKRHNTTSQLKRRFWWFCKKVFNSTTTSYSVTVCKNYFHSIQSDTHNNKQQLPNWIPKL</sequence>
<dbReference type="CTD" id="20200511"/>
<evidence type="ECO:0000313" key="1">
    <source>
        <dbReference type="EMBL" id="ESN94496.1"/>
    </source>
</evidence>
<accession>T1EVB1</accession>
<evidence type="ECO:0000313" key="2">
    <source>
        <dbReference type="EnsemblMetazoa" id="HelroP164353"/>
    </source>
</evidence>
<dbReference type="EMBL" id="AMQM01001636">
    <property type="status" value="NOT_ANNOTATED_CDS"/>
    <property type="molecule type" value="Genomic_DNA"/>
</dbReference>
<keyword evidence="3" id="KW-1185">Reference proteome</keyword>
<dbReference type="KEGG" id="hro:HELRODRAFT_164353"/>
<name>T1EVB1_HELRO</name>
<reference evidence="1 3" key="2">
    <citation type="journal article" date="2013" name="Nature">
        <title>Insights into bilaterian evolution from three spiralian genomes.</title>
        <authorList>
            <person name="Simakov O."/>
            <person name="Marletaz F."/>
            <person name="Cho S.J."/>
            <person name="Edsinger-Gonzales E."/>
            <person name="Havlak P."/>
            <person name="Hellsten U."/>
            <person name="Kuo D.H."/>
            <person name="Larsson T."/>
            <person name="Lv J."/>
            <person name="Arendt D."/>
            <person name="Savage R."/>
            <person name="Osoegawa K."/>
            <person name="de Jong P."/>
            <person name="Grimwood J."/>
            <person name="Chapman J.A."/>
            <person name="Shapiro H."/>
            <person name="Aerts A."/>
            <person name="Otillar R.P."/>
            <person name="Terry A.Y."/>
            <person name="Boore J.L."/>
            <person name="Grigoriev I.V."/>
            <person name="Lindberg D.R."/>
            <person name="Seaver E.C."/>
            <person name="Weisblat D.A."/>
            <person name="Putnam N.H."/>
            <person name="Rokhsar D.S."/>
        </authorList>
    </citation>
    <scope>NUCLEOTIDE SEQUENCE</scope>
</reference>
<dbReference type="EnsemblMetazoa" id="HelroT164353">
    <property type="protein sequence ID" value="HelroP164353"/>
    <property type="gene ID" value="HelroG164353"/>
</dbReference>
<dbReference type="RefSeq" id="XP_009027556.1">
    <property type="nucleotide sequence ID" value="XM_009029308.1"/>
</dbReference>
<proteinExistence type="predicted"/>
<evidence type="ECO:0000313" key="3">
    <source>
        <dbReference type="Proteomes" id="UP000015101"/>
    </source>
</evidence>
<reference evidence="3" key="1">
    <citation type="submission" date="2012-12" db="EMBL/GenBank/DDBJ databases">
        <authorList>
            <person name="Hellsten U."/>
            <person name="Grimwood J."/>
            <person name="Chapman J.A."/>
            <person name="Shapiro H."/>
            <person name="Aerts A."/>
            <person name="Otillar R.P."/>
            <person name="Terry A.Y."/>
            <person name="Boore J.L."/>
            <person name="Simakov O."/>
            <person name="Marletaz F."/>
            <person name="Cho S.-J."/>
            <person name="Edsinger-Gonzales E."/>
            <person name="Havlak P."/>
            <person name="Kuo D.-H."/>
            <person name="Larsson T."/>
            <person name="Lv J."/>
            <person name="Arendt D."/>
            <person name="Savage R."/>
            <person name="Osoegawa K."/>
            <person name="de Jong P."/>
            <person name="Lindberg D.R."/>
            <person name="Seaver E.C."/>
            <person name="Weisblat D.A."/>
            <person name="Putnam N.H."/>
            <person name="Grigoriev I.V."/>
            <person name="Rokhsar D.S."/>
        </authorList>
    </citation>
    <scope>NUCLEOTIDE SEQUENCE</scope>
</reference>
<reference evidence="2" key="3">
    <citation type="submission" date="2015-06" db="UniProtKB">
        <authorList>
            <consortium name="EnsemblMetazoa"/>
        </authorList>
    </citation>
    <scope>IDENTIFICATION</scope>
</reference>
<dbReference type="AlphaFoldDB" id="T1EVB1"/>
<dbReference type="OrthoDB" id="416119at2759"/>
<dbReference type="InParanoid" id="T1EVB1"/>
<gene>
    <name evidence="2" type="primary">20200511</name>
    <name evidence="1" type="ORF">HELRODRAFT_164353</name>
</gene>
<organism evidence="2 3">
    <name type="scientific">Helobdella robusta</name>
    <name type="common">Californian leech</name>
    <dbReference type="NCBI Taxonomy" id="6412"/>
    <lineage>
        <taxon>Eukaryota</taxon>
        <taxon>Metazoa</taxon>
        <taxon>Spiralia</taxon>
        <taxon>Lophotrochozoa</taxon>
        <taxon>Annelida</taxon>
        <taxon>Clitellata</taxon>
        <taxon>Hirudinea</taxon>
        <taxon>Rhynchobdellida</taxon>
        <taxon>Glossiphoniidae</taxon>
        <taxon>Helobdella</taxon>
    </lineage>
</organism>
<protein>
    <submittedName>
        <fullName evidence="1 2">Uncharacterized protein</fullName>
    </submittedName>
</protein>